<keyword evidence="1" id="KW-0812">Transmembrane</keyword>
<accession>A0A8J7WMT4</accession>
<feature type="transmembrane region" description="Helical" evidence="1">
    <location>
        <begin position="46"/>
        <end position="65"/>
    </location>
</feature>
<name>A0A8J7WMT4_9ACTN</name>
<feature type="transmembrane region" description="Helical" evidence="1">
    <location>
        <begin position="71"/>
        <end position="91"/>
    </location>
</feature>
<evidence type="ECO:0000256" key="1">
    <source>
        <dbReference type="SAM" id="Phobius"/>
    </source>
</evidence>
<comment type="caution">
    <text evidence="2">The sequence shown here is derived from an EMBL/GenBank/DDBJ whole genome shotgun (WGS) entry which is preliminary data.</text>
</comment>
<feature type="transmembrane region" description="Helical" evidence="1">
    <location>
        <begin position="12"/>
        <end position="34"/>
    </location>
</feature>
<dbReference type="AlphaFoldDB" id="A0A8J7WMT4"/>
<dbReference type="Pfam" id="PF10724">
    <property type="entry name" value="DUF2516"/>
    <property type="match status" value="1"/>
</dbReference>
<evidence type="ECO:0000313" key="3">
    <source>
        <dbReference type="Proteomes" id="UP000677913"/>
    </source>
</evidence>
<evidence type="ECO:0000313" key="2">
    <source>
        <dbReference type="EMBL" id="MBS2962314.1"/>
    </source>
</evidence>
<organism evidence="2 3">
    <name type="scientific">Actinocrinis puniceicyclus</name>
    <dbReference type="NCBI Taxonomy" id="977794"/>
    <lineage>
        <taxon>Bacteria</taxon>
        <taxon>Bacillati</taxon>
        <taxon>Actinomycetota</taxon>
        <taxon>Actinomycetes</taxon>
        <taxon>Catenulisporales</taxon>
        <taxon>Actinospicaceae</taxon>
        <taxon>Actinocrinis</taxon>
    </lineage>
</organism>
<keyword evidence="3" id="KW-1185">Reference proteome</keyword>
<gene>
    <name evidence="2" type="ORF">KGA66_04600</name>
</gene>
<dbReference type="Proteomes" id="UP000677913">
    <property type="component" value="Unassembled WGS sequence"/>
</dbReference>
<dbReference type="EMBL" id="JAGSXH010000009">
    <property type="protein sequence ID" value="MBS2962314.1"/>
    <property type="molecule type" value="Genomic_DNA"/>
</dbReference>
<sequence>MGNGLITGTFFSVLHVILLALLVFKIFAFADAALRPAPAYLAAGKLTKVAWLLFLGIAVVVDVFFGGVTSILTILGTVAAIVYVVDVRPALRQSSGTRREPRDGPYGPW</sequence>
<reference evidence="2" key="1">
    <citation type="submission" date="2021-04" db="EMBL/GenBank/DDBJ databases">
        <title>Genome based classification of Actinospica acidithermotolerans sp. nov., an actinobacterium isolated from an Indonesian hot spring.</title>
        <authorList>
            <person name="Kusuma A.B."/>
            <person name="Putra K.E."/>
            <person name="Nafisah S."/>
            <person name="Loh J."/>
            <person name="Nouioui I."/>
            <person name="Goodfellow M."/>
        </authorList>
    </citation>
    <scope>NUCLEOTIDE SEQUENCE</scope>
    <source>
        <strain evidence="2">DSM 45618</strain>
    </source>
</reference>
<proteinExistence type="predicted"/>
<keyword evidence="1" id="KW-1133">Transmembrane helix</keyword>
<protein>
    <submittedName>
        <fullName evidence="2">DUF2516 family protein</fullName>
    </submittedName>
</protein>
<dbReference type="InterPro" id="IPR019662">
    <property type="entry name" value="DUF2516"/>
</dbReference>
<keyword evidence="1" id="KW-0472">Membrane</keyword>